<protein>
    <submittedName>
        <fullName evidence="1">Uncharacterized protein</fullName>
    </submittedName>
</protein>
<name>A0A9D1XNN0_9FIRM</name>
<sequence length="92" mass="10611">MRKITSKPAAYKIDKKCLEGRRYEDFLKYLEIHPDTHIVQMDTVEGAKGESCLLTLHFTASSFMIAFKRDFNDSKSVTDIFNDIYDRLGAVD</sequence>
<gene>
    <name evidence="1" type="ORF">H9980_12515</name>
</gene>
<evidence type="ECO:0000313" key="2">
    <source>
        <dbReference type="Proteomes" id="UP000886724"/>
    </source>
</evidence>
<comment type="caution">
    <text evidence="1">The sequence shown here is derived from an EMBL/GenBank/DDBJ whole genome shotgun (WGS) entry which is preliminary data.</text>
</comment>
<evidence type="ECO:0000313" key="1">
    <source>
        <dbReference type="EMBL" id="HIX82772.1"/>
    </source>
</evidence>
<proteinExistence type="predicted"/>
<dbReference type="Proteomes" id="UP000886724">
    <property type="component" value="Unassembled WGS sequence"/>
</dbReference>
<reference evidence="1" key="1">
    <citation type="journal article" date="2021" name="PeerJ">
        <title>Extensive microbial diversity within the chicken gut microbiome revealed by metagenomics and culture.</title>
        <authorList>
            <person name="Gilroy R."/>
            <person name="Ravi A."/>
            <person name="Getino M."/>
            <person name="Pursley I."/>
            <person name="Horton D.L."/>
            <person name="Alikhan N.F."/>
            <person name="Baker D."/>
            <person name="Gharbi K."/>
            <person name="Hall N."/>
            <person name="Watson M."/>
            <person name="Adriaenssens E.M."/>
            <person name="Foster-Nyarko E."/>
            <person name="Jarju S."/>
            <person name="Secka A."/>
            <person name="Antonio M."/>
            <person name="Oren A."/>
            <person name="Chaudhuri R.R."/>
            <person name="La Ragione R."/>
            <person name="Hildebrand F."/>
            <person name="Pallen M.J."/>
        </authorList>
    </citation>
    <scope>NUCLEOTIDE SEQUENCE</scope>
    <source>
        <strain evidence="1">ChiGjej1B1-14440</strain>
    </source>
</reference>
<dbReference type="EMBL" id="DXET01000285">
    <property type="protein sequence ID" value="HIX82772.1"/>
    <property type="molecule type" value="Genomic_DNA"/>
</dbReference>
<reference evidence="1" key="2">
    <citation type="submission" date="2021-04" db="EMBL/GenBank/DDBJ databases">
        <authorList>
            <person name="Gilroy R."/>
        </authorList>
    </citation>
    <scope>NUCLEOTIDE SEQUENCE</scope>
    <source>
        <strain evidence="1">ChiGjej1B1-14440</strain>
    </source>
</reference>
<dbReference type="AlphaFoldDB" id="A0A9D1XNN0"/>
<organism evidence="1 2">
    <name type="scientific">Candidatus Erysipelatoclostridium merdavium</name>
    <dbReference type="NCBI Taxonomy" id="2838566"/>
    <lineage>
        <taxon>Bacteria</taxon>
        <taxon>Bacillati</taxon>
        <taxon>Bacillota</taxon>
        <taxon>Erysipelotrichia</taxon>
        <taxon>Erysipelotrichales</taxon>
        <taxon>Erysipelotrichales incertae sedis</taxon>
    </lineage>
</organism>
<accession>A0A9D1XNN0</accession>